<accession>A0A1J6JPI6</accession>
<protein>
    <submittedName>
        <fullName evidence="2">Uncharacterized protein</fullName>
    </submittedName>
</protein>
<dbReference type="AlphaFoldDB" id="A0A1J6JPI6"/>
<gene>
    <name evidence="2" type="ORF">A4A49_59406</name>
</gene>
<feature type="coiled-coil region" evidence="1">
    <location>
        <begin position="68"/>
        <end position="95"/>
    </location>
</feature>
<dbReference type="Pfam" id="PF03087">
    <property type="entry name" value="BPS1"/>
    <property type="match status" value="1"/>
</dbReference>
<feature type="non-terminal residue" evidence="2">
    <location>
        <position position="1"/>
    </location>
</feature>
<name>A0A1J6JPI6_NICAT</name>
<sequence length="114" mass="12795">EPLALVGELQEVQSVTLGLFKALLSYINGIGSQSSSWSLLSKIMPSKNEELIANEFDNVDVALCSLLSQNKTGQYEELQNQLREMEATIEVLEDGLECFFRRLIKTRVSLLNIM</sequence>
<keyword evidence="3" id="KW-1185">Reference proteome</keyword>
<evidence type="ECO:0000313" key="3">
    <source>
        <dbReference type="Proteomes" id="UP000187609"/>
    </source>
</evidence>
<dbReference type="GO" id="GO:0048367">
    <property type="term" value="P:shoot system development"/>
    <property type="evidence" value="ECO:0007669"/>
    <property type="project" value="InterPro"/>
</dbReference>
<dbReference type="PANTHER" id="PTHR31509">
    <property type="entry name" value="BPS1-LIKE PROTEIN"/>
    <property type="match status" value="1"/>
</dbReference>
<dbReference type="GO" id="GO:0048364">
    <property type="term" value="P:root development"/>
    <property type="evidence" value="ECO:0007669"/>
    <property type="project" value="InterPro"/>
</dbReference>
<evidence type="ECO:0000256" key="1">
    <source>
        <dbReference type="SAM" id="Coils"/>
    </source>
</evidence>
<organism evidence="2 3">
    <name type="scientific">Nicotiana attenuata</name>
    <name type="common">Coyote tobacco</name>
    <dbReference type="NCBI Taxonomy" id="49451"/>
    <lineage>
        <taxon>Eukaryota</taxon>
        <taxon>Viridiplantae</taxon>
        <taxon>Streptophyta</taxon>
        <taxon>Embryophyta</taxon>
        <taxon>Tracheophyta</taxon>
        <taxon>Spermatophyta</taxon>
        <taxon>Magnoliopsida</taxon>
        <taxon>eudicotyledons</taxon>
        <taxon>Gunneridae</taxon>
        <taxon>Pentapetalae</taxon>
        <taxon>asterids</taxon>
        <taxon>lamiids</taxon>
        <taxon>Solanales</taxon>
        <taxon>Solanaceae</taxon>
        <taxon>Nicotianoideae</taxon>
        <taxon>Nicotianeae</taxon>
        <taxon>Nicotiana</taxon>
    </lineage>
</organism>
<dbReference type="OMA" id="CITHEGE"/>
<comment type="caution">
    <text evidence="2">The sequence shown here is derived from an EMBL/GenBank/DDBJ whole genome shotgun (WGS) entry which is preliminary data.</text>
</comment>
<dbReference type="Proteomes" id="UP000187609">
    <property type="component" value="Unassembled WGS sequence"/>
</dbReference>
<reference evidence="2" key="1">
    <citation type="submission" date="2016-11" db="EMBL/GenBank/DDBJ databases">
        <title>The genome of Nicotiana attenuata.</title>
        <authorList>
            <person name="Xu S."/>
            <person name="Brockmoeller T."/>
            <person name="Gaquerel E."/>
            <person name="Navarro A."/>
            <person name="Kuhl H."/>
            <person name="Gase K."/>
            <person name="Ling Z."/>
            <person name="Zhou W."/>
            <person name="Kreitzer C."/>
            <person name="Stanke M."/>
            <person name="Tang H."/>
            <person name="Lyons E."/>
            <person name="Pandey P."/>
            <person name="Pandey S.P."/>
            <person name="Timmermann B."/>
            <person name="Baldwin I.T."/>
        </authorList>
    </citation>
    <scope>NUCLEOTIDE SEQUENCE [LARGE SCALE GENOMIC DNA]</scope>
    <source>
        <strain evidence="2">UT</strain>
    </source>
</reference>
<keyword evidence="1" id="KW-0175">Coiled coil</keyword>
<dbReference type="EMBL" id="MJEQ01009616">
    <property type="protein sequence ID" value="OIT19158.1"/>
    <property type="molecule type" value="Genomic_DNA"/>
</dbReference>
<proteinExistence type="predicted"/>
<evidence type="ECO:0000313" key="2">
    <source>
        <dbReference type="EMBL" id="OIT19158.1"/>
    </source>
</evidence>
<feature type="non-terminal residue" evidence="2">
    <location>
        <position position="114"/>
    </location>
</feature>
<dbReference type="Gramene" id="OIT19158">
    <property type="protein sequence ID" value="OIT19158"/>
    <property type="gene ID" value="A4A49_59406"/>
</dbReference>
<dbReference type="InterPro" id="IPR004320">
    <property type="entry name" value="BPS1_pln"/>
</dbReference>